<dbReference type="SUPFAM" id="SSF55729">
    <property type="entry name" value="Acyl-CoA N-acyltransferases (Nat)"/>
    <property type="match status" value="2"/>
</dbReference>
<dbReference type="PANTHER" id="PTHR43617">
    <property type="entry name" value="L-AMINO ACID N-ACETYLTRANSFERASE"/>
    <property type="match status" value="1"/>
</dbReference>
<evidence type="ECO:0000313" key="3">
    <source>
        <dbReference type="Proteomes" id="UP001415169"/>
    </source>
</evidence>
<proteinExistence type="predicted"/>
<evidence type="ECO:0000313" key="2">
    <source>
        <dbReference type="EMBL" id="GAA4160158.1"/>
    </source>
</evidence>
<organism evidence="2 3">
    <name type="scientific">Gryllotalpicola daejeonensis</name>
    <dbReference type="NCBI Taxonomy" id="993087"/>
    <lineage>
        <taxon>Bacteria</taxon>
        <taxon>Bacillati</taxon>
        <taxon>Actinomycetota</taxon>
        <taxon>Actinomycetes</taxon>
        <taxon>Micrococcales</taxon>
        <taxon>Microbacteriaceae</taxon>
        <taxon>Gryllotalpicola</taxon>
    </lineage>
</organism>
<dbReference type="RefSeq" id="WP_344791216.1">
    <property type="nucleotide sequence ID" value="NZ_BAABBV010000001.1"/>
</dbReference>
<feature type="domain" description="N-acetyltransferase" evidence="1">
    <location>
        <begin position="26"/>
        <end position="184"/>
    </location>
</feature>
<comment type="caution">
    <text evidence="2">The sequence shown here is derived from an EMBL/GenBank/DDBJ whole genome shotgun (WGS) entry which is preliminary data.</text>
</comment>
<feature type="domain" description="N-acetyltransferase" evidence="1">
    <location>
        <begin position="192"/>
        <end position="344"/>
    </location>
</feature>
<evidence type="ECO:0000259" key="1">
    <source>
        <dbReference type="PROSITE" id="PS51186"/>
    </source>
</evidence>
<name>A0ABP7ZK57_9MICO</name>
<dbReference type="PROSITE" id="PS51186">
    <property type="entry name" value="GNAT"/>
    <property type="match status" value="2"/>
</dbReference>
<dbReference type="CDD" id="cd04301">
    <property type="entry name" value="NAT_SF"/>
    <property type="match status" value="1"/>
</dbReference>
<gene>
    <name evidence="2" type="ORF">GCM10022286_15810</name>
</gene>
<dbReference type="InterPro" id="IPR050276">
    <property type="entry name" value="MshD_Acetyltransferase"/>
</dbReference>
<keyword evidence="3" id="KW-1185">Reference proteome</keyword>
<dbReference type="EMBL" id="BAABBV010000001">
    <property type="protein sequence ID" value="GAA4160158.1"/>
    <property type="molecule type" value="Genomic_DNA"/>
</dbReference>
<sequence>MTDLSPLSERVEAPHRLALPIHPDVAVWRPLTLADVDAVTELQQAADKVDHPSWTTPREDIDEDLSRSFVDLARDSLAGFDDDGRMLAWGLNVSPPHPETLVRVLLHGTTHPDARGAGIGRQLLQWQRGRAQQMLAGSDLPLPGSIMQYLSADNLPGIRLAELLGFHAGRYFATLTRDLAEPLPEVADPEGLTIVPWRDELSSAVRDAKNEAFRDHWGSQPTSAEAWQNVAGGEFFRPDLSFLALAEDGESVAGLVITSVLEHDWPHQGYTSSYVELVGVRRAWRGRSIAPALLARTLAASKAAGLERVVLDVDTENPTGAVGIYTGLGFTPDENRQVAMLLAY</sequence>
<accession>A0ABP7ZK57</accession>
<protein>
    <submittedName>
        <fullName evidence="2">GNAT family N-acetyltransferase</fullName>
    </submittedName>
</protein>
<dbReference type="Gene3D" id="3.40.630.30">
    <property type="match status" value="1"/>
</dbReference>
<dbReference type="InterPro" id="IPR016181">
    <property type="entry name" value="Acyl_CoA_acyltransferase"/>
</dbReference>
<dbReference type="Proteomes" id="UP001415169">
    <property type="component" value="Unassembled WGS sequence"/>
</dbReference>
<dbReference type="InterPro" id="IPR000182">
    <property type="entry name" value="GNAT_dom"/>
</dbReference>
<dbReference type="Pfam" id="PF00583">
    <property type="entry name" value="Acetyltransf_1"/>
    <property type="match status" value="1"/>
</dbReference>
<reference evidence="2" key="1">
    <citation type="journal article" date="2014" name="Int. J. Syst. Evol. Microbiol.">
        <title>Complete genome of a new Firmicutes species belonging to the dominant human colonic microbiota ('Ruminococcus bicirculans') reveals two chromosomes and a selective capacity to utilize plant glucans.</title>
        <authorList>
            <consortium name="NISC Comparative Sequencing Program"/>
            <person name="Wegmann U."/>
            <person name="Louis P."/>
            <person name="Goesmann A."/>
            <person name="Henrissat B."/>
            <person name="Duncan S.H."/>
            <person name="Flint H.J."/>
        </authorList>
    </citation>
    <scope>NUCLEOTIDE SEQUENCE</scope>
    <source>
        <strain evidence="2">JCM 17590</strain>
    </source>
</reference>
<reference evidence="2" key="2">
    <citation type="submission" date="2023-12" db="EMBL/GenBank/DDBJ databases">
        <authorList>
            <person name="Sun Q."/>
            <person name="Inoue M."/>
        </authorList>
    </citation>
    <scope>NUCLEOTIDE SEQUENCE</scope>
    <source>
        <strain evidence="2">JCM 17590</strain>
    </source>
</reference>